<reference evidence="3" key="1">
    <citation type="submission" date="2023-07" db="EMBL/GenBank/DDBJ databases">
        <authorList>
            <person name="Yang W."/>
            <person name="Chen J."/>
            <person name="Ji P."/>
            <person name="Hu F."/>
        </authorList>
    </citation>
    <scope>NUCLEOTIDE SEQUENCE</scope>
    <source>
        <strain evidence="3">CRE-138-0111</strain>
    </source>
</reference>
<evidence type="ECO:0000259" key="2">
    <source>
        <dbReference type="Pfam" id="PF04994"/>
    </source>
</evidence>
<dbReference type="InterPro" id="IPR007076">
    <property type="entry name" value="TfoX_N"/>
</dbReference>
<dbReference type="Pfam" id="PF04994">
    <property type="entry name" value="TfoX_C"/>
    <property type="match status" value="1"/>
</dbReference>
<dbReference type="SUPFAM" id="SSF159894">
    <property type="entry name" value="YgaC/TfoX-N like"/>
    <property type="match status" value="1"/>
</dbReference>
<dbReference type="InterPro" id="IPR026256">
    <property type="entry name" value="TfoX-like_gammaprotbact"/>
</dbReference>
<gene>
    <name evidence="3" type="ORF">Q5E86_04970</name>
</gene>
<accession>A0ABT9AMB8</accession>
<protein>
    <submittedName>
        <fullName evidence="3">TfoX/Sxy family DNA transformation protein</fullName>
    </submittedName>
</protein>
<dbReference type="Gene3D" id="3.30.1460.30">
    <property type="entry name" value="YgaC/TfoX-N like chaperone"/>
    <property type="match status" value="1"/>
</dbReference>
<comment type="caution">
    <text evidence="3">The sequence shown here is derived from an EMBL/GenBank/DDBJ whole genome shotgun (WGS) entry which is preliminary data.</text>
</comment>
<feature type="domain" description="TfoX N-terminal" evidence="1">
    <location>
        <begin position="14"/>
        <end position="104"/>
    </location>
</feature>
<dbReference type="Gene3D" id="1.10.150.20">
    <property type="entry name" value="5' to 3' exonuclease, C-terminal subdomain"/>
    <property type="match status" value="1"/>
</dbReference>
<dbReference type="PIRSF" id="PIRSF028788">
    <property type="entry name" value="TfoX_Sxy"/>
    <property type="match status" value="1"/>
</dbReference>
<evidence type="ECO:0000313" key="3">
    <source>
        <dbReference type="EMBL" id="MDO7855729.1"/>
    </source>
</evidence>
<sequence length="224" mass="25685">MLLEEEKFFNLSRLLGQFGELKRKNHFGGFCLLVDNAIVGLVLDGKYYLRGCLVARSHFEASGLNRLVYSKKGIPLEMRYYQLSEQIWGDEVLCLQYIELAYRSAIEELKQKQSITMRIKDLSNMNMSVERALGKIGISHVDDLRTMGAKACFIKLKQHGRHDPSIKLLIGLAAAIEGCHSAVLPKNTKQELITWYNSFELASRWLPNINQRKLIAGYLKTRQY</sequence>
<dbReference type="EMBL" id="JAUQTG010000002">
    <property type="protein sequence ID" value="MDO7855729.1"/>
    <property type="molecule type" value="Genomic_DNA"/>
</dbReference>
<evidence type="ECO:0000313" key="4">
    <source>
        <dbReference type="Proteomes" id="UP001176478"/>
    </source>
</evidence>
<feature type="domain" description="TfoX C-terminal" evidence="2">
    <location>
        <begin position="117"/>
        <end position="195"/>
    </location>
</feature>
<name>A0ABT9AMB8_9GAMM</name>
<evidence type="ECO:0000259" key="1">
    <source>
        <dbReference type="Pfam" id="PF04993"/>
    </source>
</evidence>
<dbReference type="PANTHER" id="PTHR36121">
    <property type="entry name" value="PROTEIN SXY"/>
    <property type="match status" value="1"/>
</dbReference>
<dbReference type="PANTHER" id="PTHR36121:SF1">
    <property type="entry name" value="PROTEIN SXY"/>
    <property type="match status" value="1"/>
</dbReference>
<reference evidence="3" key="2">
    <citation type="journal article" date="2024" name="Int. J. Antimicrob. Agents">
        <title>Identification of a novel Providencia species showing multi-drug-resistant in three patients with hospital-acquired infection.</title>
        <authorList>
            <person name="Yang W."/>
            <person name="Chen J."/>
            <person name="Yang F."/>
            <person name="Ji P."/>
            <person name="Shen S."/>
            <person name="Yin D."/>
            <person name="Hu F."/>
        </authorList>
    </citation>
    <scope>NUCLEOTIDE SEQUENCE</scope>
    <source>
        <strain evidence="3">CRE-138-0111</strain>
    </source>
</reference>
<keyword evidence="4" id="KW-1185">Reference proteome</keyword>
<dbReference type="Pfam" id="PF04993">
    <property type="entry name" value="TfoX_N"/>
    <property type="match status" value="1"/>
</dbReference>
<dbReference type="InterPro" id="IPR007077">
    <property type="entry name" value="TfoX_C"/>
</dbReference>
<proteinExistence type="predicted"/>
<dbReference type="InterPro" id="IPR047525">
    <property type="entry name" value="TfoX-like"/>
</dbReference>
<dbReference type="Proteomes" id="UP001176478">
    <property type="component" value="Unassembled WGS sequence"/>
</dbReference>
<organism evidence="3 4">
    <name type="scientific">Providencia huashanensis</name>
    <dbReference type="NCBI Taxonomy" id="3037798"/>
    <lineage>
        <taxon>Bacteria</taxon>
        <taxon>Pseudomonadati</taxon>
        <taxon>Pseudomonadota</taxon>
        <taxon>Gammaproteobacteria</taxon>
        <taxon>Enterobacterales</taxon>
        <taxon>Morganellaceae</taxon>
        <taxon>Providencia</taxon>
    </lineage>
</organism>